<name>A0A1J5PH28_9ZZZZ</name>
<dbReference type="AlphaFoldDB" id="A0A1J5PH28"/>
<gene>
    <name evidence="2" type="ORF">GALL_478660</name>
</gene>
<evidence type="ECO:0000256" key="1">
    <source>
        <dbReference type="SAM" id="MobiDB-lite"/>
    </source>
</evidence>
<sequence>MRPGEAGDEGIGGPAQQVARRAQLQQAATGHHAHAVGQGQRLAVVVGDVERAEAMLAHNAADEVAQFLAQSGVQIGQRLVAQQQPRTHRQRACQRHPLLLPARQRMRMAPGQVGKAHVGEHGAGAVTRLRATHAVQRQGDVVQRAQVRPQRVVLEHHAELALLRRQEGAASLVDHRAAKAHAATVQPFQTRHQPQQRGLARPGRAEQAENLALLQLQAEIVQRGGAAEALARGVDVQEGHVAEPSCRQAGGVKR</sequence>
<dbReference type="EMBL" id="MLJW01004161">
    <property type="protein sequence ID" value="OIQ70522.1"/>
    <property type="molecule type" value="Genomic_DNA"/>
</dbReference>
<proteinExistence type="predicted"/>
<dbReference type="AntiFam" id="ANF00095">
    <property type="entry name" value="Shadow ORF (opposite ABC transporters)"/>
</dbReference>
<organism evidence="2">
    <name type="scientific">mine drainage metagenome</name>
    <dbReference type="NCBI Taxonomy" id="410659"/>
    <lineage>
        <taxon>unclassified sequences</taxon>
        <taxon>metagenomes</taxon>
        <taxon>ecological metagenomes</taxon>
    </lineage>
</organism>
<feature type="region of interest" description="Disordered" evidence="1">
    <location>
        <begin position="183"/>
        <end position="204"/>
    </location>
</feature>
<comment type="caution">
    <text evidence="2">The sequence shown here is derived from an EMBL/GenBank/DDBJ whole genome shotgun (WGS) entry which is preliminary data.</text>
</comment>
<dbReference type="AntiFam" id="ANF00142">
    <property type="entry name" value="Shadow ORF (opposite yadG)"/>
</dbReference>
<accession>A0A1J5PH28</accession>
<reference evidence="2" key="1">
    <citation type="submission" date="2016-10" db="EMBL/GenBank/DDBJ databases">
        <title>Sequence of Gallionella enrichment culture.</title>
        <authorList>
            <person name="Poehlein A."/>
            <person name="Muehling M."/>
            <person name="Daniel R."/>
        </authorList>
    </citation>
    <scope>NUCLEOTIDE SEQUENCE</scope>
</reference>
<protein>
    <submittedName>
        <fullName evidence="2">Uncharacterized protein</fullName>
    </submittedName>
</protein>
<evidence type="ECO:0000313" key="2">
    <source>
        <dbReference type="EMBL" id="OIQ70522.1"/>
    </source>
</evidence>
<feature type="compositionally biased region" description="Polar residues" evidence="1">
    <location>
        <begin position="186"/>
        <end position="196"/>
    </location>
</feature>